<dbReference type="EMBL" id="VIEB01000476">
    <property type="protein sequence ID" value="TQD89540.1"/>
    <property type="molecule type" value="Genomic_DNA"/>
</dbReference>
<name>A0A540LSP5_MALBA</name>
<accession>A0A540LSP5</accession>
<comment type="caution">
    <text evidence="1">The sequence shown here is derived from an EMBL/GenBank/DDBJ whole genome shotgun (WGS) entry which is preliminary data.</text>
</comment>
<dbReference type="Proteomes" id="UP000315295">
    <property type="component" value="Unassembled WGS sequence"/>
</dbReference>
<gene>
    <name evidence="1" type="ORF">C1H46_024939</name>
</gene>
<protein>
    <submittedName>
        <fullName evidence="1">Uncharacterized protein</fullName>
    </submittedName>
</protein>
<keyword evidence="2" id="KW-1185">Reference proteome</keyword>
<reference evidence="1 2" key="1">
    <citation type="journal article" date="2019" name="G3 (Bethesda)">
        <title>Sequencing of a Wild Apple (Malus baccata) Genome Unravels the Differences Between Cultivated and Wild Apple Species Regarding Disease Resistance and Cold Tolerance.</title>
        <authorList>
            <person name="Chen X."/>
        </authorList>
    </citation>
    <scope>NUCLEOTIDE SEQUENCE [LARGE SCALE GENOMIC DNA]</scope>
    <source>
        <strain evidence="2">cv. Shandingzi</strain>
        <tissue evidence="1">Leaves</tissue>
    </source>
</reference>
<evidence type="ECO:0000313" key="2">
    <source>
        <dbReference type="Proteomes" id="UP000315295"/>
    </source>
</evidence>
<proteinExistence type="predicted"/>
<evidence type="ECO:0000313" key="1">
    <source>
        <dbReference type="EMBL" id="TQD89540.1"/>
    </source>
</evidence>
<organism evidence="1 2">
    <name type="scientific">Malus baccata</name>
    <name type="common">Siberian crab apple</name>
    <name type="synonym">Pyrus baccata</name>
    <dbReference type="NCBI Taxonomy" id="106549"/>
    <lineage>
        <taxon>Eukaryota</taxon>
        <taxon>Viridiplantae</taxon>
        <taxon>Streptophyta</taxon>
        <taxon>Embryophyta</taxon>
        <taxon>Tracheophyta</taxon>
        <taxon>Spermatophyta</taxon>
        <taxon>Magnoliopsida</taxon>
        <taxon>eudicotyledons</taxon>
        <taxon>Gunneridae</taxon>
        <taxon>Pentapetalae</taxon>
        <taxon>rosids</taxon>
        <taxon>fabids</taxon>
        <taxon>Rosales</taxon>
        <taxon>Rosaceae</taxon>
        <taxon>Amygdaloideae</taxon>
        <taxon>Maleae</taxon>
        <taxon>Malus</taxon>
    </lineage>
</organism>
<sequence length="98" mass="11276">MALQSASNRIMYRFSSMCELFHVLPNKIAIRELLYFAAMDLMSWKNDWVPQTKAAMVWCFGKNRLRVWLLFRLASAFEGIGGARERVNAVCGSDVIKK</sequence>
<dbReference type="AlphaFoldDB" id="A0A540LSP5"/>